<reference evidence="1 2" key="1">
    <citation type="journal article" date="2016" name="Sci. Rep.">
        <title>Draft genome sequencing and secretome analysis of fungal phytopathogen Ascochyta rabiei provides insight into the necrotrophic effector repertoire.</title>
        <authorList>
            <person name="Verma S."/>
            <person name="Gazara R.K."/>
            <person name="Nizam S."/>
            <person name="Parween S."/>
            <person name="Chattopadhyay D."/>
            <person name="Verma P.K."/>
        </authorList>
    </citation>
    <scope>NUCLEOTIDE SEQUENCE [LARGE SCALE GENOMIC DNA]</scope>
    <source>
        <strain evidence="1 2">ArDII</strain>
    </source>
</reference>
<dbReference type="STRING" id="5454.A0A162V776"/>
<sequence>MQHFLLRPYATNFLRYRQLLHYTDQRNFTRADIEQVKAQAMSSVHEYEDLYYMGNPDLLPSCTIQYHYLLHLGQNIQDFGPPSCYAQWLLERFLRTVKRFSTATAYKHRSAEVNSLIREQRIHAKWSCPEHWAGVARYRKVQPASTEHYLPQPRMFDEDNNDIIWISVDRVVDLVGAAQVYYRRGTSIIKALFLVDKYGRSEVDTPQQAADIGRDLALIY</sequence>
<dbReference type="Proteomes" id="UP000076837">
    <property type="component" value="Unassembled WGS sequence"/>
</dbReference>
<accession>A0A162V776</accession>
<proteinExistence type="predicted"/>
<evidence type="ECO:0000313" key="2">
    <source>
        <dbReference type="Proteomes" id="UP000076837"/>
    </source>
</evidence>
<organism evidence="1 2">
    <name type="scientific">Didymella rabiei</name>
    <name type="common">Chickpea ascochyta blight fungus</name>
    <name type="synonym">Mycosphaerella rabiei</name>
    <dbReference type="NCBI Taxonomy" id="5454"/>
    <lineage>
        <taxon>Eukaryota</taxon>
        <taxon>Fungi</taxon>
        <taxon>Dikarya</taxon>
        <taxon>Ascomycota</taxon>
        <taxon>Pezizomycotina</taxon>
        <taxon>Dothideomycetes</taxon>
        <taxon>Pleosporomycetidae</taxon>
        <taxon>Pleosporales</taxon>
        <taxon>Pleosporineae</taxon>
        <taxon>Didymellaceae</taxon>
        <taxon>Ascochyta</taxon>
    </lineage>
</organism>
<comment type="caution">
    <text evidence="1">The sequence shown here is derived from an EMBL/GenBank/DDBJ whole genome shotgun (WGS) entry which is preliminary data.</text>
</comment>
<protein>
    <submittedName>
        <fullName evidence="1">Uncharacterized protein</fullName>
    </submittedName>
</protein>
<dbReference type="EMBL" id="JYNV01000336">
    <property type="protein sequence ID" value="KZM18265.1"/>
    <property type="molecule type" value="Genomic_DNA"/>
</dbReference>
<gene>
    <name evidence="1" type="ORF">ST47_g10591</name>
</gene>
<keyword evidence="2" id="KW-1185">Reference proteome</keyword>
<dbReference type="AlphaFoldDB" id="A0A162V776"/>
<evidence type="ECO:0000313" key="1">
    <source>
        <dbReference type="EMBL" id="KZM18265.1"/>
    </source>
</evidence>
<name>A0A162V776_DIDRA</name>